<dbReference type="SFLD" id="SFLDG01125">
    <property type="entry name" value="C1.1:_Acid_Phosphatase_Like"/>
    <property type="match status" value="1"/>
</dbReference>
<dbReference type="Pfam" id="PF03767">
    <property type="entry name" value="Acid_phosphat_B"/>
    <property type="match status" value="1"/>
</dbReference>
<evidence type="ECO:0000259" key="3">
    <source>
        <dbReference type="PROSITE" id="PS51782"/>
    </source>
</evidence>
<dbReference type="PROSITE" id="PS51782">
    <property type="entry name" value="LYSM"/>
    <property type="match status" value="1"/>
</dbReference>
<dbReference type="InterPro" id="IPR023214">
    <property type="entry name" value="HAD_sf"/>
</dbReference>
<keyword evidence="1 2" id="KW-0732">Signal</keyword>
<evidence type="ECO:0000256" key="2">
    <source>
        <dbReference type="SAM" id="SignalP"/>
    </source>
</evidence>
<dbReference type="InterPro" id="IPR036779">
    <property type="entry name" value="LysM_dom_sf"/>
</dbReference>
<dbReference type="CDD" id="cd00118">
    <property type="entry name" value="LysM"/>
    <property type="match status" value="1"/>
</dbReference>
<comment type="caution">
    <text evidence="4">The sequence shown here is derived from an EMBL/GenBank/DDBJ whole genome shotgun (WGS) entry which is preliminary data.</text>
</comment>
<feature type="chain" id="PRO_5041638769" evidence="2">
    <location>
        <begin position="28"/>
        <end position="341"/>
    </location>
</feature>
<dbReference type="PANTHER" id="PTHR31284">
    <property type="entry name" value="ACID PHOSPHATASE-LIKE PROTEIN"/>
    <property type="match status" value="1"/>
</dbReference>
<dbReference type="AlphaFoldDB" id="A0AA88ZS51"/>
<feature type="signal peptide" evidence="2">
    <location>
        <begin position="1"/>
        <end position="27"/>
    </location>
</feature>
<evidence type="ECO:0000256" key="1">
    <source>
        <dbReference type="ARBA" id="ARBA00022729"/>
    </source>
</evidence>
<feature type="domain" description="LysM" evidence="3">
    <location>
        <begin position="30"/>
        <end position="74"/>
    </location>
</feature>
<dbReference type="InterPro" id="IPR006423">
    <property type="entry name" value="Lipo_e_P4"/>
</dbReference>
<sequence length="341" mass="39054">MSLKKNSLLISMVVSSSVLFSSFSAFATDTTYKVKPGDTLRKISSKYHMTWKRLAKLNNIKSPYLIFPDQILKLQENAQIPVPVPVCKPEPKQEKVTQKDLNEQLVMAELWMQTSAEYRALCYQAYNTAKVIVDQNAASFKKGDKPLALITDCDETVIENSIYDAGFIDHNDCHNNNNWPKWVNAAEGKAMPGAKEFLDYAHSKGVEIFYVTGRDEKNSLDGTMKNLEKVGFPCVDKYHMRLKTTTGNKEPRMQEIEKKYNVIIYMGDDAGDFPVGSYHKDMKTRNSLVDNHKSEFGSKFIVLPNPTYGHWESSLAKNYWKLTPEQKNVLRKELIKRWRAD</sequence>
<accession>A0AA88ZS51</accession>
<dbReference type="GO" id="GO:0009279">
    <property type="term" value="C:cell outer membrane"/>
    <property type="evidence" value="ECO:0007669"/>
    <property type="project" value="InterPro"/>
</dbReference>
<dbReference type="SFLD" id="SFLDS00003">
    <property type="entry name" value="Haloacid_Dehalogenase"/>
    <property type="match status" value="1"/>
</dbReference>
<dbReference type="Gene3D" id="3.40.50.1000">
    <property type="entry name" value="HAD superfamily/HAD-like"/>
    <property type="match status" value="1"/>
</dbReference>
<dbReference type="InterPro" id="IPR005519">
    <property type="entry name" value="Acid_phosphat_B-like"/>
</dbReference>
<evidence type="ECO:0000313" key="4">
    <source>
        <dbReference type="EMBL" id="KGN02594.1"/>
    </source>
</evidence>
<name>A0AA88ZS51_CLONO</name>
<dbReference type="SUPFAM" id="SSF54106">
    <property type="entry name" value="LysM domain"/>
    <property type="match status" value="1"/>
</dbReference>
<dbReference type="SMART" id="SM00257">
    <property type="entry name" value="LysM"/>
    <property type="match status" value="1"/>
</dbReference>
<dbReference type="InterPro" id="IPR036412">
    <property type="entry name" value="HAD-like_sf"/>
</dbReference>
<dbReference type="Gene3D" id="3.10.350.10">
    <property type="entry name" value="LysM domain"/>
    <property type="match status" value="1"/>
</dbReference>
<protein>
    <submittedName>
        <fullName evidence="4">5'-nucleotidase</fullName>
    </submittedName>
</protein>
<dbReference type="SUPFAM" id="SSF56784">
    <property type="entry name" value="HAD-like"/>
    <property type="match status" value="1"/>
</dbReference>
<dbReference type="Pfam" id="PF01476">
    <property type="entry name" value="LysM"/>
    <property type="match status" value="1"/>
</dbReference>
<evidence type="ECO:0000313" key="5">
    <source>
        <dbReference type="Proteomes" id="UP000030016"/>
    </source>
</evidence>
<reference evidence="4 5" key="1">
    <citation type="submission" date="2014-01" db="EMBL/GenBank/DDBJ databases">
        <title>Plasmidome dynamics in the species complex Clostridium novyi sensu lato converts strains of independent lineages into distinctly different pathogens.</title>
        <authorList>
            <person name="Skarin H."/>
            <person name="Segerman B."/>
        </authorList>
    </citation>
    <scope>NUCLEOTIDE SEQUENCE [LARGE SCALE GENOMIC DNA]</scope>
    <source>
        <strain evidence="4 5">4570</strain>
    </source>
</reference>
<dbReference type="NCBIfam" id="TIGR01533">
    <property type="entry name" value="lipo_e_P4"/>
    <property type="match status" value="1"/>
</dbReference>
<dbReference type="RefSeq" id="WP_039249443.1">
    <property type="nucleotide sequence ID" value="NZ_JDRX01000007.1"/>
</dbReference>
<dbReference type="PANTHER" id="PTHR31284:SF10">
    <property type="entry name" value="ACID PHOSPHATASE-LIKE PROTEIN"/>
    <property type="match status" value="1"/>
</dbReference>
<proteinExistence type="predicted"/>
<dbReference type="Proteomes" id="UP000030016">
    <property type="component" value="Unassembled WGS sequence"/>
</dbReference>
<dbReference type="EMBL" id="JDRX01000007">
    <property type="protein sequence ID" value="KGN02594.1"/>
    <property type="molecule type" value="Genomic_DNA"/>
</dbReference>
<organism evidence="4 5">
    <name type="scientific">Clostridium novyi A str. 4570</name>
    <dbReference type="NCBI Taxonomy" id="1444290"/>
    <lineage>
        <taxon>Bacteria</taxon>
        <taxon>Bacillati</taxon>
        <taxon>Bacillota</taxon>
        <taxon>Clostridia</taxon>
        <taxon>Eubacteriales</taxon>
        <taxon>Clostridiaceae</taxon>
        <taxon>Clostridium</taxon>
    </lineage>
</organism>
<dbReference type="InterPro" id="IPR018392">
    <property type="entry name" value="LysM"/>
</dbReference>
<gene>
    <name evidence="4" type="ORF">Z969_04820</name>
</gene>